<gene>
    <name evidence="1" type="ORF">UFOPK1791_00767</name>
    <name evidence="2" type="ORF">UFOPK2802_00234</name>
    <name evidence="3" type="ORF">UFOPK3083_00801</name>
    <name evidence="4" type="ORF">UFOPK3948_00557</name>
    <name evidence="5" type="ORF">UFOPK4355_00772</name>
</gene>
<protein>
    <submittedName>
        <fullName evidence="5">Unannotated protein</fullName>
    </submittedName>
</protein>
<accession>A0A6J7UH38</accession>
<proteinExistence type="predicted"/>
<dbReference type="EMBL" id="CAFBQT010000095">
    <property type="protein sequence ID" value="CAB5065110.1"/>
    <property type="molecule type" value="Genomic_DNA"/>
</dbReference>
<evidence type="ECO:0000313" key="4">
    <source>
        <dbReference type="EMBL" id="CAB4977650.1"/>
    </source>
</evidence>
<reference evidence="5" key="1">
    <citation type="submission" date="2020-05" db="EMBL/GenBank/DDBJ databases">
        <authorList>
            <person name="Chiriac C."/>
            <person name="Salcher M."/>
            <person name="Ghai R."/>
            <person name="Kavagutti S V."/>
        </authorList>
    </citation>
    <scope>NUCLEOTIDE SEQUENCE</scope>
</reference>
<sequence>MHIWISYLQIDTVIEAKLRRKHNLTGELVRDAIENVKNLTVYRVENTGYGEKYHVIGSDTHGNLISAYVESRDPNDGFFILRTAKYL</sequence>
<evidence type="ECO:0000313" key="5">
    <source>
        <dbReference type="EMBL" id="CAB5065110.1"/>
    </source>
</evidence>
<organism evidence="5">
    <name type="scientific">freshwater metagenome</name>
    <dbReference type="NCBI Taxonomy" id="449393"/>
    <lineage>
        <taxon>unclassified sequences</taxon>
        <taxon>metagenomes</taxon>
        <taxon>ecological metagenomes</taxon>
    </lineage>
</organism>
<evidence type="ECO:0000313" key="1">
    <source>
        <dbReference type="EMBL" id="CAB4594798.1"/>
    </source>
</evidence>
<evidence type="ECO:0000313" key="3">
    <source>
        <dbReference type="EMBL" id="CAB4809233.1"/>
    </source>
</evidence>
<dbReference type="EMBL" id="CAEZUF010000069">
    <property type="protein sequence ID" value="CAB4594798.1"/>
    <property type="molecule type" value="Genomic_DNA"/>
</dbReference>
<evidence type="ECO:0000313" key="2">
    <source>
        <dbReference type="EMBL" id="CAB4736151.1"/>
    </source>
</evidence>
<dbReference type="EMBL" id="CAEZYX010000012">
    <property type="protein sequence ID" value="CAB4736151.1"/>
    <property type="molecule type" value="Genomic_DNA"/>
</dbReference>
<dbReference type="AlphaFoldDB" id="A0A6J7UH38"/>
<dbReference type="EMBL" id="CAFBOI010000049">
    <property type="protein sequence ID" value="CAB4977650.1"/>
    <property type="molecule type" value="Genomic_DNA"/>
</dbReference>
<name>A0A6J7UH38_9ZZZZ</name>
<dbReference type="EMBL" id="CAFAAT010000094">
    <property type="protein sequence ID" value="CAB4809233.1"/>
    <property type="molecule type" value="Genomic_DNA"/>
</dbReference>